<dbReference type="RefSeq" id="WP_136743995.1">
    <property type="nucleotide sequence ID" value="NZ_SUMB01000015.1"/>
</dbReference>
<feature type="chain" id="PRO_5020554288" description="Intersectin-EH binding protein Ibp1" evidence="2">
    <location>
        <begin position="30"/>
        <end position="118"/>
    </location>
</feature>
<dbReference type="OrthoDB" id="4241902at2"/>
<accession>A0A4V5MI46</accession>
<proteinExistence type="predicted"/>
<evidence type="ECO:0000313" key="4">
    <source>
        <dbReference type="Proteomes" id="UP000308697"/>
    </source>
</evidence>
<sequence>MFSGKKIAVVSGLLGGIAMTFAGANQANAGEATASCSPYFQTCIQNNSGYASPDGSLKVNQSQDCLGTKPVAMPAGGLLNRGATQIGPQLTCSNRNPATQAQAQNQQNPGQLPQENGF</sequence>
<keyword evidence="4" id="KW-1185">Reference proteome</keyword>
<dbReference type="Proteomes" id="UP000308697">
    <property type="component" value="Unassembled WGS sequence"/>
</dbReference>
<dbReference type="EMBL" id="SUMB01000015">
    <property type="protein sequence ID" value="TJZ42818.1"/>
    <property type="molecule type" value="Genomic_DNA"/>
</dbReference>
<comment type="caution">
    <text evidence="3">The sequence shown here is derived from an EMBL/GenBank/DDBJ whole genome shotgun (WGS) entry which is preliminary data.</text>
</comment>
<feature type="compositionally biased region" description="Polar residues" evidence="1">
    <location>
        <begin position="86"/>
        <end position="95"/>
    </location>
</feature>
<protein>
    <recommendedName>
        <fullName evidence="5">Intersectin-EH binding protein Ibp1</fullName>
    </recommendedName>
</protein>
<evidence type="ECO:0000256" key="2">
    <source>
        <dbReference type="SAM" id="SignalP"/>
    </source>
</evidence>
<name>A0A4V5MI46_9ACTN</name>
<evidence type="ECO:0008006" key="5">
    <source>
        <dbReference type="Google" id="ProtNLM"/>
    </source>
</evidence>
<organism evidence="3 4">
    <name type="scientific">Streptomyces piniterrae</name>
    <dbReference type="NCBI Taxonomy" id="2571125"/>
    <lineage>
        <taxon>Bacteria</taxon>
        <taxon>Bacillati</taxon>
        <taxon>Actinomycetota</taxon>
        <taxon>Actinomycetes</taxon>
        <taxon>Kitasatosporales</taxon>
        <taxon>Streptomycetaceae</taxon>
        <taxon>Streptomyces</taxon>
    </lineage>
</organism>
<dbReference type="AlphaFoldDB" id="A0A4V5MI46"/>
<gene>
    <name evidence="3" type="ORF">FCH28_33540</name>
</gene>
<feature type="compositionally biased region" description="Low complexity" evidence="1">
    <location>
        <begin position="96"/>
        <end position="118"/>
    </location>
</feature>
<evidence type="ECO:0000256" key="1">
    <source>
        <dbReference type="SAM" id="MobiDB-lite"/>
    </source>
</evidence>
<keyword evidence="2" id="KW-0732">Signal</keyword>
<evidence type="ECO:0000313" key="3">
    <source>
        <dbReference type="EMBL" id="TJZ42818.1"/>
    </source>
</evidence>
<feature type="signal peptide" evidence="2">
    <location>
        <begin position="1"/>
        <end position="29"/>
    </location>
</feature>
<reference evidence="3 4" key="1">
    <citation type="submission" date="2019-04" db="EMBL/GenBank/DDBJ databases">
        <title>Streptomyces piniterrae sp. nov., a heliquinomycin-producing actinomycete isolated from rhizosphere soil of Pinus yunnanensis.</title>
        <authorList>
            <person name="Zhuang X."/>
            <person name="Zhao J."/>
        </authorList>
    </citation>
    <scope>NUCLEOTIDE SEQUENCE [LARGE SCALE GENOMIC DNA]</scope>
    <source>
        <strain evidence="4">jys28</strain>
    </source>
</reference>
<feature type="region of interest" description="Disordered" evidence="1">
    <location>
        <begin position="86"/>
        <end position="118"/>
    </location>
</feature>